<dbReference type="EMBL" id="JBBEGL010000005">
    <property type="protein sequence ID" value="MEJ2888792.1"/>
    <property type="molecule type" value="Genomic_DNA"/>
</dbReference>
<gene>
    <name evidence="1" type="ORF">WCD41_20200</name>
</gene>
<evidence type="ECO:0000313" key="2">
    <source>
        <dbReference type="Proteomes" id="UP001370100"/>
    </source>
</evidence>
<comment type="caution">
    <text evidence="1">The sequence shown here is derived from an EMBL/GenBank/DDBJ whole genome shotgun (WGS) entry which is preliminary data.</text>
</comment>
<proteinExistence type="predicted"/>
<name>A0ABU8N8V3_9PSEU</name>
<dbReference type="Proteomes" id="UP001370100">
    <property type="component" value="Unassembled WGS sequence"/>
</dbReference>
<keyword evidence="2" id="KW-1185">Reference proteome</keyword>
<dbReference type="RefSeq" id="WP_337715670.1">
    <property type="nucleotide sequence ID" value="NZ_JBBEGL010000005.1"/>
</dbReference>
<protein>
    <submittedName>
        <fullName evidence="1">Uncharacterized protein</fullName>
    </submittedName>
</protein>
<accession>A0ABU8N8V3</accession>
<organism evidence="1 2">
    <name type="scientific">Actinomycetospora aeridis</name>
    <dbReference type="NCBI Taxonomy" id="3129231"/>
    <lineage>
        <taxon>Bacteria</taxon>
        <taxon>Bacillati</taxon>
        <taxon>Actinomycetota</taxon>
        <taxon>Actinomycetes</taxon>
        <taxon>Pseudonocardiales</taxon>
        <taxon>Pseudonocardiaceae</taxon>
        <taxon>Actinomycetospora</taxon>
    </lineage>
</organism>
<reference evidence="1 2" key="1">
    <citation type="submission" date="2024-03" db="EMBL/GenBank/DDBJ databases">
        <title>Actinomycetospora sp. OC33-EN06, a novel actinomycete isolated from wild orchid (Aerides multiflora).</title>
        <authorList>
            <person name="Suriyachadkun C."/>
        </authorList>
    </citation>
    <scope>NUCLEOTIDE SEQUENCE [LARGE SCALE GENOMIC DNA]</scope>
    <source>
        <strain evidence="1 2">OC33-EN06</strain>
    </source>
</reference>
<evidence type="ECO:0000313" key="1">
    <source>
        <dbReference type="EMBL" id="MEJ2888792.1"/>
    </source>
</evidence>
<sequence length="213" mass="23303">MNENISERSTPRAADLLSVLDIVRNGALPDSDVAALKDRYAQLRLATDGDWPPRLSYFLNELFYVMEEHSRDPRLRANDGGLDDDGLREAMRSLAPVLGEEYERMRAAEDGRAAPPVVTTSSAHDASSGLLDSVRAFLAGDADASAFTRAVQRRTGVESLPAAVQAHAGIIHRALAAWVPEGRRRLYELDEDGLRVRIADVEPRLAEAVAELS</sequence>